<keyword evidence="4" id="KW-1185">Reference proteome</keyword>
<evidence type="ECO:0000313" key="3">
    <source>
        <dbReference type="EMBL" id="ACG77892.1"/>
    </source>
</evidence>
<dbReference type="Pfam" id="PF00403">
    <property type="entry name" value="HMA"/>
    <property type="match status" value="1"/>
</dbReference>
<dbReference type="HOGENOM" id="CLU_134973_5_1_5"/>
<dbReference type="InterPro" id="IPR006121">
    <property type="entry name" value="HMA_dom"/>
</dbReference>
<gene>
    <name evidence="3" type="ordered locus">PHZ_c1479</name>
</gene>
<dbReference type="InterPro" id="IPR036163">
    <property type="entry name" value="HMA_dom_sf"/>
</dbReference>
<protein>
    <submittedName>
        <fullName evidence="3">Copper chaperone</fullName>
    </submittedName>
</protein>
<feature type="domain" description="HMA" evidence="2">
    <location>
        <begin position="6"/>
        <end position="69"/>
    </location>
</feature>
<keyword evidence="1" id="KW-0479">Metal-binding</keyword>
<dbReference type="STRING" id="450851.PHZ_c1479"/>
<dbReference type="PROSITE" id="PS01047">
    <property type="entry name" value="HMA_1"/>
    <property type="match status" value="1"/>
</dbReference>
<dbReference type="GO" id="GO:0046872">
    <property type="term" value="F:metal ion binding"/>
    <property type="evidence" value="ECO:0007669"/>
    <property type="project" value="UniProtKB-KW"/>
</dbReference>
<dbReference type="Gene3D" id="3.30.70.100">
    <property type="match status" value="1"/>
</dbReference>
<evidence type="ECO:0000313" key="4">
    <source>
        <dbReference type="Proteomes" id="UP000001868"/>
    </source>
</evidence>
<evidence type="ECO:0000256" key="1">
    <source>
        <dbReference type="ARBA" id="ARBA00022723"/>
    </source>
</evidence>
<organism evidence="3 4">
    <name type="scientific">Phenylobacterium zucineum (strain HLK1)</name>
    <dbReference type="NCBI Taxonomy" id="450851"/>
    <lineage>
        <taxon>Bacteria</taxon>
        <taxon>Pseudomonadati</taxon>
        <taxon>Pseudomonadota</taxon>
        <taxon>Alphaproteobacteria</taxon>
        <taxon>Caulobacterales</taxon>
        <taxon>Caulobacteraceae</taxon>
        <taxon>Phenylobacterium</taxon>
    </lineage>
</organism>
<dbReference type="SUPFAM" id="SSF55008">
    <property type="entry name" value="HMA, heavy metal-associated domain"/>
    <property type="match status" value="1"/>
</dbReference>
<dbReference type="CDD" id="cd00371">
    <property type="entry name" value="HMA"/>
    <property type="match status" value="1"/>
</dbReference>
<reference evidence="3 4" key="1">
    <citation type="journal article" date="2008" name="BMC Genomics">
        <title>Complete genome of Phenylobacterium zucineum - a novel facultative intracellular bacterium isolated from human erythroleukemia cell line K562.</title>
        <authorList>
            <person name="Luo Y."/>
            <person name="Xu X."/>
            <person name="Ding Z."/>
            <person name="Liu Z."/>
            <person name="Zhang B."/>
            <person name="Yan Z."/>
            <person name="Sun J."/>
            <person name="Hu S."/>
            <person name="Hu X."/>
        </authorList>
    </citation>
    <scope>NUCLEOTIDE SEQUENCE [LARGE SCALE GENOMIC DNA]</scope>
    <source>
        <strain evidence="3 4">HLK1</strain>
    </source>
</reference>
<dbReference type="EMBL" id="CP000747">
    <property type="protein sequence ID" value="ACG77892.1"/>
    <property type="molecule type" value="Genomic_DNA"/>
</dbReference>
<dbReference type="Proteomes" id="UP000001868">
    <property type="component" value="Chromosome"/>
</dbReference>
<evidence type="ECO:0000259" key="2">
    <source>
        <dbReference type="PROSITE" id="PS50846"/>
    </source>
</evidence>
<sequence length="86" mass="8507">MKKEIPMLRYHVSDMSCGHCVQAITEAVKGVDPSAEVTVDLAAKRVDVSGALSGEAAAAAIRDAGYTPLAAGAGAGPAKAGCCGSC</sequence>
<dbReference type="eggNOG" id="COG2608">
    <property type="taxonomic scope" value="Bacteria"/>
</dbReference>
<dbReference type="InterPro" id="IPR017969">
    <property type="entry name" value="Heavy-metal-associated_CS"/>
</dbReference>
<name>B4RA85_PHEZH</name>
<dbReference type="KEGG" id="pzu:PHZ_c1479"/>
<dbReference type="PROSITE" id="PS50846">
    <property type="entry name" value="HMA_2"/>
    <property type="match status" value="1"/>
</dbReference>
<accession>B4RA85</accession>
<proteinExistence type="predicted"/>
<dbReference type="AlphaFoldDB" id="B4RA85"/>